<proteinExistence type="predicted"/>
<dbReference type="EMBL" id="CAKLPZ010000002">
    <property type="protein sequence ID" value="CAH1000612.1"/>
    <property type="molecule type" value="Genomic_DNA"/>
</dbReference>
<organism evidence="1 2">
    <name type="scientific">Neolewinella maritima</name>
    <dbReference type="NCBI Taxonomy" id="1383882"/>
    <lineage>
        <taxon>Bacteria</taxon>
        <taxon>Pseudomonadati</taxon>
        <taxon>Bacteroidota</taxon>
        <taxon>Saprospiria</taxon>
        <taxon>Saprospirales</taxon>
        <taxon>Lewinellaceae</taxon>
        <taxon>Neolewinella</taxon>
    </lineage>
</organism>
<protein>
    <submittedName>
        <fullName evidence="1">Uncharacterized protein</fullName>
    </submittedName>
</protein>
<accession>A0ABN8F6H3</accession>
<name>A0ABN8F6H3_9BACT</name>
<reference evidence="1" key="1">
    <citation type="submission" date="2021-12" db="EMBL/GenBank/DDBJ databases">
        <authorList>
            <person name="Rodrigo-Torres L."/>
            <person name="Arahal R. D."/>
            <person name="Lucena T."/>
        </authorList>
    </citation>
    <scope>NUCLEOTIDE SEQUENCE</scope>
    <source>
        <strain evidence="1">CECT 8419</strain>
    </source>
</reference>
<sequence length="120" mass="13520">MSDSIEPLGNDVFYIFEGGALNQLVIGQENRVGVVIRSTLLSGVKDIILEEPFVYAKANGIIDTISIRSYVSQYGKRDGIFSDELVHEGDPCNDCWFIIDTRTQQRYGPIYPATFVNLRR</sequence>
<gene>
    <name evidence="1" type="ORF">LEM8419_01746</name>
</gene>
<comment type="caution">
    <text evidence="1">The sequence shown here is derived from an EMBL/GenBank/DDBJ whole genome shotgun (WGS) entry which is preliminary data.</text>
</comment>
<dbReference type="Proteomes" id="UP000837803">
    <property type="component" value="Unassembled WGS sequence"/>
</dbReference>
<evidence type="ECO:0000313" key="2">
    <source>
        <dbReference type="Proteomes" id="UP000837803"/>
    </source>
</evidence>
<keyword evidence="2" id="KW-1185">Reference proteome</keyword>
<evidence type="ECO:0000313" key="1">
    <source>
        <dbReference type="EMBL" id="CAH1000612.1"/>
    </source>
</evidence>